<sequence length="176" mass="19018">MLLFTAGADTTGTTMGAMMAYLLSNPTVYAKMINEIDAAFEGGVLSSPVPAASEVSKSCPYYVACVKESLRLCPWAPNIFPRLVQADHAPLVIDGKTIPVGTEVTSTAYMANRDPAVYGKDAEEFRPERWLENDGEAGKVFDKYLATFGYGTRSCLGKDLAMIELMKAPLMVSNLS</sequence>
<keyword evidence="8" id="KW-1185">Reference proteome</keyword>
<gene>
    <name evidence="7" type="ORF">SCLTRI_LOCUS8656</name>
</gene>
<dbReference type="EMBL" id="CAJHIA010000032">
    <property type="protein sequence ID" value="CAD6448863.1"/>
    <property type="molecule type" value="Genomic_DNA"/>
</dbReference>
<dbReference type="AlphaFoldDB" id="A0A8H2ZRG6"/>
<keyword evidence="4" id="KW-0843">Virulence</keyword>
<reference evidence="7" key="1">
    <citation type="submission" date="2020-10" db="EMBL/GenBank/DDBJ databases">
        <authorList>
            <person name="Kusch S."/>
        </authorList>
    </citation>
    <scope>NUCLEOTIDE SEQUENCE</scope>
    <source>
        <strain evidence="7">SwB9</strain>
    </source>
</reference>
<comment type="cofactor">
    <cofactor evidence="1 5">
        <name>heme</name>
        <dbReference type="ChEBI" id="CHEBI:30413"/>
    </cofactor>
</comment>
<dbReference type="OrthoDB" id="3509641at2759"/>
<evidence type="ECO:0000256" key="2">
    <source>
        <dbReference type="ARBA" id="ARBA00022723"/>
    </source>
</evidence>
<evidence type="ECO:0000256" key="5">
    <source>
        <dbReference type="PIRSR" id="PIRSR602401-1"/>
    </source>
</evidence>
<evidence type="ECO:0000256" key="1">
    <source>
        <dbReference type="ARBA" id="ARBA00001971"/>
    </source>
</evidence>
<evidence type="ECO:0000256" key="4">
    <source>
        <dbReference type="ARBA" id="ARBA00023026"/>
    </source>
</evidence>
<dbReference type="PROSITE" id="PS00086">
    <property type="entry name" value="CYTOCHROME_P450"/>
    <property type="match status" value="1"/>
</dbReference>
<evidence type="ECO:0000256" key="6">
    <source>
        <dbReference type="RuleBase" id="RU000461"/>
    </source>
</evidence>
<organism evidence="7 8">
    <name type="scientific">Sclerotinia trifoliorum</name>
    <dbReference type="NCBI Taxonomy" id="28548"/>
    <lineage>
        <taxon>Eukaryota</taxon>
        <taxon>Fungi</taxon>
        <taxon>Dikarya</taxon>
        <taxon>Ascomycota</taxon>
        <taxon>Pezizomycotina</taxon>
        <taxon>Leotiomycetes</taxon>
        <taxon>Helotiales</taxon>
        <taxon>Sclerotiniaceae</taxon>
        <taxon>Sclerotinia</taxon>
    </lineage>
</organism>
<dbReference type="InterPro" id="IPR001128">
    <property type="entry name" value="Cyt_P450"/>
</dbReference>
<dbReference type="Gene3D" id="1.10.630.10">
    <property type="entry name" value="Cytochrome P450"/>
    <property type="match status" value="1"/>
</dbReference>
<dbReference type="GO" id="GO:0016705">
    <property type="term" value="F:oxidoreductase activity, acting on paired donors, with incorporation or reduction of molecular oxygen"/>
    <property type="evidence" value="ECO:0007669"/>
    <property type="project" value="InterPro"/>
</dbReference>
<dbReference type="PANTHER" id="PTHR24305:SF85">
    <property type="entry name" value="P450, PUTATIVE (EUROFUNG)-RELATED"/>
    <property type="match status" value="1"/>
</dbReference>
<keyword evidence="3 5" id="KW-0408">Iron</keyword>
<keyword evidence="6" id="KW-0503">Monooxygenase</keyword>
<dbReference type="InterPro" id="IPR002401">
    <property type="entry name" value="Cyt_P450_E_grp-I"/>
</dbReference>
<dbReference type="Pfam" id="PF00067">
    <property type="entry name" value="p450"/>
    <property type="match status" value="1"/>
</dbReference>
<name>A0A8H2ZRG6_9HELO</name>
<dbReference type="SUPFAM" id="SSF48264">
    <property type="entry name" value="Cytochrome P450"/>
    <property type="match status" value="1"/>
</dbReference>
<keyword evidence="2 5" id="KW-0479">Metal-binding</keyword>
<evidence type="ECO:0000313" key="7">
    <source>
        <dbReference type="EMBL" id="CAD6448863.1"/>
    </source>
</evidence>
<feature type="binding site" description="axial binding residue" evidence="5">
    <location>
        <position position="155"/>
    </location>
    <ligand>
        <name>heme</name>
        <dbReference type="ChEBI" id="CHEBI:30413"/>
    </ligand>
    <ligandPart>
        <name>Fe</name>
        <dbReference type="ChEBI" id="CHEBI:18248"/>
    </ligandPart>
</feature>
<protein>
    <submittedName>
        <fullName evidence="7">52eb4736-7ebf-469e-be05-ad7a08a933c1</fullName>
    </submittedName>
</protein>
<proteinExistence type="inferred from homology"/>
<dbReference type="GO" id="GO:0004497">
    <property type="term" value="F:monooxygenase activity"/>
    <property type="evidence" value="ECO:0007669"/>
    <property type="project" value="UniProtKB-KW"/>
</dbReference>
<dbReference type="PRINTS" id="PR00385">
    <property type="entry name" value="P450"/>
</dbReference>
<dbReference type="PANTHER" id="PTHR24305">
    <property type="entry name" value="CYTOCHROME P450"/>
    <property type="match status" value="1"/>
</dbReference>
<dbReference type="GO" id="GO:0020037">
    <property type="term" value="F:heme binding"/>
    <property type="evidence" value="ECO:0007669"/>
    <property type="project" value="InterPro"/>
</dbReference>
<accession>A0A8H2ZRG6</accession>
<dbReference type="InterPro" id="IPR036396">
    <property type="entry name" value="Cyt_P450_sf"/>
</dbReference>
<dbReference type="PRINTS" id="PR00463">
    <property type="entry name" value="EP450I"/>
</dbReference>
<comment type="similarity">
    <text evidence="6">Belongs to the cytochrome P450 family.</text>
</comment>
<dbReference type="GO" id="GO:0005506">
    <property type="term" value="F:iron ion binding"/>
    <property type="evidence" value="ECO:0007669"/>
    <property type="project" value="InterPro"/>
</dbReference>
<comment type="caution">
    <text evidence="7">The sequence shown here is derived from an EMBL/GenBank/DDBJ whole genome shotgun (WGS) entry which is preliminary data.</text>
</comment>
<dbReference type="InterPro" id="IPR017972">
    <property type="entry name" value="Cyt_P450_CS"/>
</dbReference>
<keyword evidence="5 6" id="KW-0349">Heme</keyword>
<keyword evidence="6" id="KW-0560">Oxidoreductase</keyword>
<evidence type="ECO:0000313" key="8">
    <source>
        <dbReference type="Proteomes" id="UP000624404"/>
    </source>
</evidence>
<evidence type="ECO:0000256" key="3">
    <source>
        <dbReference type="ARBA" id="ARBA00023004"/>
    </source>
</evidence>
<dbReference type="InterPro" id="IPR050121">
    <property type="entry name" value="Cytochrome_P450_monoxygenase"/>
</dbReference>
<dbReference type="Proteomes" id="UP000624404">
    <property type="component" value="Unassembled WGS sequence"/>
</dbReference>